<dbReference type="Pfam" id="PF05135">
    <property type="entry name" value="Phage_connect_1"/>
    <property type="match status" value="1"/>
</dbReference>
<dbReference type="CDD" id="cd08054">
    <property type="entry name" value="gp6"/>
    <property type="match status" value="1"/>
</dbReference>
<dbReference type="AlphaFoldDB" id="A0A644UC78"/>
<proteinExistence type="predicted"/>
<comment type="caution">
    <text evidence="1">The sequence shown here is derived from an EMBL/GenBank/DDBJ whole genome shotgun (WGS) entry which is preliminary data.</text>
</comment>
<reference evidence="1" key="1">
    <citation type="submission" date="2019-08" db="EMBL/GenBank/DDBJ databases">
        <authorList>
            <person name="Kucharzyk K."/>
            <person name="Murdoch R.W."/>
            <person name="Higgins S."/>
            <person name="Loffler F."/>
        </authorList>
    </citation>
    <scope>NUCLEOTIDE SEQUENCE</scope>
</reference>
<gene>
    <name evidence="1" type="ORF">SDC9_22306</name>
</gene>
<protein>
    <recommendedName>
        <fullName evidence="2">Phage gp6-like head-tail connector protein</fullName>
    </recommendedName>
</protein>
<name>A0A644UC78_9ZZZZ</name>
<dbReference type="InterPro" id="IPR021146">
    <property type="entry name" value="Phage_gp6-like_head-tail"/>
</dbReference>
<evidence type="ECO:0000313" key="1">
    <source>
        <dbReference type="EMBL" id="MPL76461.1"/>
    </source>
</evidence>
<dbReference type="EMBL" id="VSSQ01000097">
    <property type="protein sequence ID" value="MPL76461.1"/>
    <property type="molecule type" value="Genomic_DNA"/>
</dbReference>
<evidence type="ECO:0008006" key="2">
    <source>
        <dbReference type="Google" id="ProtNLM"/>
    </source>
</evidence>
<sequence length="90" mass="10508">MVVNLDEMKMYLRVDSGDEDALITQLLESAEKLCMDIVRGDEETLVKSKNCKMAILYTAAYFYEHREEADYKQLMLTLRSLLFGDRRDGF</sequence>
<organism evidence="1">
    <name type="scientific">bioreactor metagenome</name>
    <dbReference type="NCBI Taxonomy" id="1076179"/>
    <lineage>
        <taxon>unclassified sequences</taxon>
        <taxon>metagenomes</taxon>
        <taxon>ecological metagenomes</taxon>
    </lineage>
</organism>
<dbReference type="InterPro" id="IPR006450">
    <property type="entry name" value="Phage_HK97_gp6-like"/>
</dbReference>
<dbReference type="Gene3D" id="1.10.3230.30">
    <property type="entry name" value="Phage gp6-like head-tail connector protein"/>
    <property type="match status" value="1"/>
</dbReference>
<accession>A0A644UC78</accession>
<dbReference type="NCBIfam" id="TIGR01560">
    <property type="entry name" value="put_DNA_pack"/>
    <property type="match status" value="1"/>
</dbReference>